<dbReference type="EMBL" id="FUYQ01000002">
    <property type="protein sequence ID" value="SKB30043.1"/>
    <property type="molecule type" value="Genomic_DNA"/>
</dbReference>
<evidence type="ECO:0000313" key="3">
    <source>
        <dbReference type="Proteomes" id="UP000190852"/>
    </source>
</evidence>
<feature type="chain" id="PRO_5012368859" evidence="1">
    <location>
        <begin position="21"/>
        <end position="273"/>
    </location>
</feature>
<gene>
    <name evidence="2" type="ORF">SAMN05660349_00438</name>
</gene>
<dbReference type="InterPro" id="IPR007541">
    <property type="entry name" value="Uncharacterised_BSP"/>
</dbReference>
<keyword evidence="3" id="KW-1185">Reference proteome</keyword>
<proteinExistence type="predicted"/>
<keyword evidence="1" id="KW-0732">Signal</keyword>
<dbReference type="Pfam" id="PF04450">
    <property type="entry name" value="BSP"/>
    <property type="match status" value="1"/>
</dbReference>
<evidence type="ECO:0000256" key="1">
    <source>
        <dbReference type="SAM" id="SignalP"/>
    </source>
</evidence>
<accession>A0A1T5A5V6</accession>
<reference evidence="3" key="1">
    <citation type="submission" date="2017-02" db="EMBL/GenBank/DDBJ databases">
        <authorList>
            <person name="Varghese N."/>
            <person name="Submissions S."/>
        </authorList>
    </citation>
    <scope>NUCLEOTIDE SEQUENCE [LARGE SCALE GENOMIC DNA]</scope>
    <source>
        <strain evidence="3">DSM 24967</strain>
    </source>
</reference>
<dbReference type="Proteomes" id="UP000190852">
    <property type="component" value="Unassembled WGS sequence"/>
</dbReference>
<dbReference type="AlphaFoldDB" id="A0A1T5A5V6"/>
<dbReference type="PANTHER" id="PTHR33321:SF12">
    <property type="entry name" value="PLANT BASIC SECRETORY PROTEIN (BSP) FAMILY PROTEIN"/>
    <property type="match status" value="1"/>
</dbReference>
<dbReference type="PANTHER" id="PTHR33321">
    <property type="match status" value="1"/>
</dbReference>
<name>A0A1T5A5V6_9BACT</name>
<feature type="signal peptide" evidence="1">
    <location>
        <begin position="1"/>
        <end position="20"/>
    </location>
</feature>
<evidence type="ECO:0000313" key="2">
    <source>
        <dbReference type="EMBL" id="SKB30043.1"/>
    </source>
</evidence>
<protein>
    <submittedName>
        <fullName evidence="2">Peptidase</fullName>
    </submittedName>
</protein>
<dbReference type="RefSeq" id="WP_245832492.1">
    <property type="nucleotide sequence ID" value="NZ_FUYQ01000002.1"/>
</dbReference>
<sequence>MSVFKSYFLSGLLCVGLLQANDAVSQSSTTKDNVSWSNYPVGNIIFKSLSPETEGARIYHELVSNPEDYIALQARKVLETLYFSPSDSIPGIKTIHYTLKEYDGISAKGGNPPTIYIDYSTKWVEKTFGKELNKEKVDYETRGVLYHELTHGFQLEPQGIGSYGTNKTFFAMIEGVADAVRLLNGCFTEKDRPKGGSYMDGYRTTGFFLAWLTKTKDPDFLKKFNQSTLKVIPWSFDGAIKYALGNQFQVDGLWNQYLTEMGDIAVANNQNPR</sequence>
<organism evidence="2 3">
    <name type="scientific">Parabacteroides chartae</name>
    <dbReference type="NCBI Taxonomy" id="1037355"/>
    <lineage>
        <taxon>Bacteria</taxon>
        <taxon>Pseudomonadati</taxon>
        <taxon>Bacteroidota</taxon>
        <taxon>Bacteroidia</taxon>
        <taxon>Bacteroidales</taxon>
        <taxon>Tannerellaceae</taxon>
        <taxon>Parabacteroides</taxon>
    </lineage>
</organism>